<evidence type="ECO:0000256" key="2">
    <source>
        <dbReference type="ARBA" id="ARBA00022475"/>
    </source>
</evidence>
<keyword evidence="4 6" id="KW-1133">Transmembrane helix</keyword>
<feature type="transmembrane region" description="Helical" evidence="6">
    <location>
        <begin position="283"/>
        <end position="303"/>
    </location>
</feature>
<dbReference type="Proteomes" id="UP000094578">
    <property type="component" value="Unassembled WGS sequence"/>
</dbReference>
<keyword evidence="6" id="KW-0813">Transport</keyword>
<comment type="subcellular location">
    <subcellularLocation>
        <location evidence="1 6">Cell membrane</location>
        <topology evidence="1 6">Multi-pass membrane protein</topology>
    </subcellularLocation>
</comment>
<dbReference type="GO" id="GO:0055085">
    <property type="term" value="P:transmembrane transport"/>
    <property type="evidence" value="ECO:0007669"/>
    <property type="project" value="UniProtKB-UniRule"/>
</dbReference>
<name>A0A1E3L715_9BACL</name>
<feature type="transmembrane region" description="Helical" evidence="6">
    <location>
        <begin position="20"/>
        <end position="42"/>
    </location>
</feature>
<feature type="transmembrane region" description="Helical" evidence="6">
    <location>
        <begin position="565"/>
        <end position="587"/>
    </location>
</feature>
<comment type="similarity">
    <text evidence="6">Belongs to the ABC-4 integral membrane protein family.</text>
</comment>
<feature type="transmembrane region" description="Helical" evidence="6">
    <location>
        <begin position="103"/>
        <end position="126"/>
    </location>
</feature>
<dbReference type="PANTHER" id="PTHR46795:SF2">
    <property type="entry name" value="ABC TRANSPORTER, PERMEASE PROTEIN"/>
    <property type="match status" value="1"/>
</dbReference>
<keyword evidence="2 6" id="KW-1003">Cell membrane</keyword>
<evidence type="ECO:0000313" key="8">
    <source>
        <dbReference type="EMBL" id="ODP29617.1"/>
    </source>
</evidence>
<feature type="domain" description="ABC3 transporter permease C-terminal" evidence="7">
    <location>
        <begin position="63"/>
        <end position="177"/>
    </location>
</feature>
<feature type="transmembrane region" description="Helical" evidence="6">
    <location>
        <begin position="146"/>
        <end position="175"/>
    </location>
</feature>
<dbReference type="RefSeq" id="WP_069326536.1">
    <property type="nucleotide sequence ID" value="NZ_MDER01000030.1"/>
</dbReference>
<gene>
    <name evidence="8" type="ORF">PTI45_01100</name>
</gene>
<reference evidence="8 9" key="1">
    <citation type="submission" date="2016-08" db="EMBL/GenBank/DDBJ databases">
        <title>Genome sequencing of Paenibacillus sp. TI45-13ar, isolated from Korean traditional nuruk.</title>
        <authorList>
            <person name="Kim S.-J."/>
        </authorList>
    </citation>
    <scope>NUCLEOTIDE SEQUENCE [LARGE SCALE GENOMIC DNA]</scope>
    <source>
        <strain evidence="8 9">TI45-13ar</strain>
    </source>
</reference>
<sequence>MTFRQFAYNNVARNKRLYAAYFLSSMFTVMVFFTFSIFAYHPALNGNGLSQNAAAGLSAAKWVIYVFSFFFVLYSMSSFLRSRQKEFGLLMMQGMSTGQLRQMVFLENMIIGFAATLGGIGLGLVFAKVILLIGERMLVLEETLSFYFPIQAIIITFISFMILFVLICLFITAILRNRTLITLIKSNKTSKGEPKASIWLSLIVILLIGSSYLISLRASGDQAIYLLVPIIIMVSIGTYLLFTQLSVYIIHRLKERKSFFWYKTNMLLLSDLAYRMKDNARTFFLVAIISTVSFCAIGSLYGIQSVLIANTTSYSTYPITYFSTAKDTARAQHLQYINDTLNTHAIDLTPATLHVLRYKISESADPVSIIRLSDYNAFATLLGEPTITLTDQQTAIRTTSTIGNRFNDELINKNITLEKGLSIQTASQATLSQVIPALSEYLVVPNIFYQKLQHPTTTDQIDVWNGKMDSSTAIQLAQDIQQSVKPYQAHYVFFAKEYEVYSQKQQFGLPLFMSLFIGIVFFVSAGSFLYFRLYSDLEEDKQKFKAISKLGLTTKELTKVLNWQIALLFFAPIAVALIHGAVALTTLSNMFHYSLLKESSIVLGIFLLIQMVYFFIVRHFYIGQVKSALR</sequence>
<dbReference type="InterPro" id="IPR052536">
    <property type="entry name" value="ABC-4_Integral_Memb_Prot"/>
</dbReference>
<dbReference type="EMBL" id="MDER01000030">
    <property type="protein sequence ID" value="ODP29617.1"/>
    <property type="molecule type" value="Genomic_DNA"/>
</dbReference>
<evidence type="ECO:0000256" key="3">
    <source>
        <dbReference type="ARBA" id="ARBA00022692"/>
    </source>
</evidence>
<evidence type="ECO:0000256" key="4">
    <source>
        <dbReference type="ARBA" id="ARBA00022989"/>
    </source>
</evidence>
<feature type="transmembrane region" description="Helical" evidence="6">
    <location>
        <begin position="226"/>
        <end position="250"/>
    </location>
</feature>
<dbReference type="GO" id="GO:0005886">
    <property type="term" value="C:plasma membrane"/>
    <property type="evidence" value="ECO:0007669"/>
    <property type="project" value="UniProtKB-SubCell"/>
</dbReference>
<dbReference type="PIRSF" id="PIRSF018968">
    <property type="entry name" value="ABC_permease_BceB"/>
    <property type="match status" value="1"/>
</dbReference>
<organism evidence="8 9">
    <name type="scientific">Paenibacillus nuruki</name>
    <dbReference type="NCBI Taxonomy" id="1886670"/>
    <lineage>
        <taxon>Bacteria</taxon>
        <taxon>Bacillati</taxon>
        <taxon>Bacillota</taxon>
        <taxon>Bacilli</taxon>
        <taxon>Bacillales</taxon>
        <taxon>Paenibacillaceae</taxon>
        <taxon>Paenibacillus</taxon>
    </lineage>
</organism>
<feature type="transmembrane region" description="Helical" evidence="6">
    <location>
        <begin position="196"/>
        <end position="214"/>
    </location>
</feature>
<proteinExistence type="inferred from homology"/>
<dbReference type="InterPro" id="IPR027022">
    <property type="entry name" value="ABC_permease_BceB-typ"/>
</dbReference>
<protein>
    <submittedName>
        <fullName evidence="8">ABC transporter permease protein YxdM</fullName>
    </submittedName>
</protein>
<feature type="transmembrane region" description="Helical" evidence="6">
    <location>
        <begin position="62"/>
        <end position="82"/>
    </location>
</feature>
<accession>A0A1E3L715</accession>
<dbReference type="Pfam" id="PF02687">
    <property type="entry name" value="FtsX"/>
    <property type="match status" value="1"/>
</dbReference>
<feature type="transmembrane region" description="Helical" evidence="6">
    <location>
        <begin position="507"/>
        <end position="531"/>
    </location>
</feature>
<dbReference type="PANTHER" id="PTHR46795">
    <property type="entry name" value="ABC TRANSPORTER PERMEASE-RELATED-RELATED"/>
    <property type="match status" value="1"/>
</dbReference>
<dbReference type="STRING" id="1886670.PTI45_01100"/>
<evidence type="ECO:0000256" key="5">
    <source>
        <dbReference type="ARBA" id="ARBA00023136"/>
    </source>
</evidence>
<keyword evidence="3 6" id="KW-0812">Transmembrane</keyword>
<comment type="caution">
    <text evidence="8">The sequence shown here is derived from an EMBL/GenBank/DDBJ whole genome shotgun (WGS) entry which is preliminary data.</text>
</comment>
<keyword evidence="9" id="KW-1185">Reference proteome</keyword>
<evidence type="ECO:0000256" key="1">
    <source>
        <dbReference type="ARBA" id="ARBA00004651"/>
    </source>
</evidence>
<feature type="transmembrane region" description="Helical" evidence="6">
    <location>
        <begin position="599"/>
        <end position="621"/>
    </location>
</feature>
<keyword evidence="5 6" id="KW-0472">Membrane</keyword>
<evidence type="ECO:0000256" key="6">
    <source>
        <dbReference type="PIRNR" id="PIRNR018968"/>
    </source>
</evidence>
<dbReference type="AlphaFoldDB" id="A0A1E3L715"/>
<dbReference type="PATRIC" id="fig|1886670.3.peg.1123"/>
<evidence type="ECO:0000259" key="7">
    <source>
        <dbReference type="Pfam" id="PF02687"/>
    </source>
</evidence>
<evidence type="ECO:0000313" key="9">
    <source>
        <dbReference type="Proteomes" id="UP000094578"/>
    </source>
</evidence>
<dbReference type="InterPro" id="IPR003838">
    <property type="entry name" value="ABC3_permease_C"/>
</dbReference>